<evidence type="ECO:0000256" key="3">
    <source>
        <dbReference type="SAM" id="SignalP"/>
    </source>
</evidence>
<dbReference type="InterPro" id="IPR013097">
    <property type="entry name" value="Dabb"/>
</dbReference>
<protein>
    <submittedName>
        <fullName evidence="5">Dabb family protein</fullName>
    </submittedName>
</protein>
<dbReference type="PROSITE" id="PS51502">
    <property type="entry name" value="S_R_A_B_BARREL"/>
    <property type="match status" value="1"/>
</dbReference>
<organism evidence="5 6">
    <name type="scientific">Sphingobacterium daejeonense</name>
    <dbReference type="NCBI Taxonomy" id="371142"/>
    <lineage>
        <taxon>Bacteria</taxon>
        <taxon>Pseudomonadati</taxon>
        <taxon>Bacteroidota</taxon>
        <taxon>Sphingobacteriia</taxon>
        <taxon>Sphingobacteriales</taxon>
        <taxon>Sphingobacteriaceae</taxon>
        <taxon>Sphingobacterium</taxon>
    </lineage>
</organism>
<dbReference type="InterPro" id="IPR011008">
    <property type="entry name" value="Dimeric_a/b-barrel"/>
</dbReference>
<feature type="region of interest" description="Disordered" evidence="2">
    <location>
        <begin position="25"/>
        <end position="45"/>
    </location>
</feature>
<dbReference type="InterPro" id="IPR044662">
    <property type="entry name" value="HS1/DABB1-like"/>
</dbReference>
<name>A0ABW3RMZ7_9SPHI</name>
<comment type="caution">
    <text evidence="5">The sequence shown here is derived from an EMBL/GenBank/DDBJ whole genome shotgun (WGS) entry which is preliminary data.</text>
</comment>
<keyword evidence="6" id="KW-1185">Reference proteome</keyword>
<feature type="signal peptide" evidence="3">
    <location>
        <begin position="1"/>
        <end position="24"/>
    </location>
</feature>
<gene>
    <name evidence="5" type="ORF">ACFQ2C_12545</name>
</gene>
<dbReference type="Pfam" id="PF07876">
    <property type="entry name" value="Dabb"/>
    <property type="match status" value="1"/>
</dbReference>
<dbReference type="Proteomes" id="UP001597205">
    <property type="component" value="Unassembled WGS sequence"/>
</dbReference>
<proteinExistence type="predicted"/>
<dbReference type="Gene3D" id="3.30.70.100">
    <property type="match status" value="1"/>
</dbReference>
<evidence type="ECO:0000313" key="6">
    <source>
        <dbReference type="Proteomes" id="UP001597205"/>
    </source>
</evidence>
<feature type="domain" description="Stress-response A/B barrel" evidence="4">
    <location>
        <begin position="57"/>
        <end position="153"/>
    </location>
</feature>
<comment type="subunit">
    <text evidence="1">Homodimer.</text>
</comment>
<evidence type="ECO:0000256" key="2">
    <source>
        <dbReference type="SAM" id="MobiDB-lite"/>
    </source>
</evidence>
<dbReference type="PROSITE" id="PS51257">
    <property type="entry name" value="PROKAR_LIPOPROTEIN"/>
    <property type="match status" value="1"/>
</dbReference>
<accession>A0ABW3RMZ7</accession>
<evidence type="ECO:0000259" key="4">
    <source>
        <dbReference type="PROSITE" id="PS51502"/>
    </source>
</evidence>
<feature type="chain" id="PRO_5045615207" evidence="3">
    <location>
        <begin position="25"/>
        <end position="156"/>
    </location>
</feature>
<keyword evidence="3" id="KW-0732">Signal</keyword>
<reference evidence="6" key="1">
    <citation type="journal article" date="2019" name="Int. J. Syst. Evol. Microbiol.">
        <title>The Global Catalogue of Microorganisms (GCM) 10K type strain sequencing project: providing services to taxonomists for standard genome sequencing and annotation.</title>
        <authorList>
            <consortium name="The Broad Institute Genomics Platform"/>
            <consortium name="The Broad Institute Genome Sequencing Center for Infectious Disease"/>
            <person name="Wu L."/>
            <person name="Ma J."/>
        </authorList>
    </citation>
    <scope>NUCLEOTIDE SEQUENCE [LARGE SCALE GENOMIC DNA]</scope>
    <source>
        <strain evidence="6">CCUG 52468</strain>
    </source>
</reference>
<sequence length="156" mass="17589">MNRKNFITSLIVGAGTGAFLSSCANENSQNKSDNQTTNNENMSNTATQTDELSTGLILHSVYFWLKEGITPEEDKDFLNFFEALKTIPSVKTLKVGKPAPTHQRDVVDNSFSYLLFVTFESMDDINNYEVHPDHLAAIDKYSKYWTKVQVKDAILI</sequence>
<evidence type="ECO:0000256" key="1">
    <source>
        <dbReference type="ARBA" id="ARBA00011738"/>
    </source>
</evidence>
<dbReference type="EMBL" id="JBHTKY010000018">
    <property type="protein sequence ID" value="MFD1166435.1"/>
    <property type="molecule type" value="Genomic_DNA"/>
</dbReference>
<dbReference type="RefSeq" id="WP_138090353.1">
    <property type="nucleotide sequence ID" value="NZ_JALXMZ010000030.1"/>
</dbReference>
<evidence type="ECO:0000313" key="5">
    <source>
        <dbReference type="EMBL" id="MFD1166435.1"/>
    </source>
</evidence>
<dbReference type="PANTHER" id="PTHR33178">
    <property type="match status" value="1"/>
</dbReference>
<dbReference type="SMART" id="SM00886">
    <property type="entry name" value="Dabb"/>
    <property type="match status" value="1"/>
</dbReference>
<dbReference type="SUPFAM" id="SSF54909">
    <property type="entry name" value="Dimeric alpha+beta barrel"/>
    <property type="match status" value="1"/>
</dbReference>
<dbReference type="PANTHER" id="PTHR33178:SF10">
    <property type="entry name" value="STRESS-RESPONSE A_B BARREL DOMAIN-CONTAINING PROTEIN"/>
    <property type="match status" value="1"/>
</dbReference>